<sequence length="85" mass="9592">MVSQSIGDTNGGLLPPIRIFKRKNLVLRSLNEQIMKRFAIAICRYAVSSIDEKVETEGSSLHVTCFNLDDLYLNLLRQFTLCVSS</sequence>
<dbReference type="Proteomes" id="UP001157418">
    <property type="component" value="Unassembled WGS sequence"/>
</dbReference>
<comment type="caution">
    <text evidence="1">The sequence shown here is derived from an EMBL/GenBank/DDBJ whole genome shotgun (WGS) entry which is preliminary data.</text>
</comment>
<dbReference type="AlphaFoldDB" id="A0AAU9PKR3"/>
<evidence type="ECO:0000313" key="1">
    <source>
        <dbReference type="EMBL" id="CAH1450135.1"/>
    </source>
</evidence>
<accession>A0AAU9PKR3</accession>
<gene>
    <name evidence="1" type="ORF">LVIROSA_LOCUS35572</name>
</gene>
<proteinExistence type="predicted"/>
<protein>
    <submittedName>
        <fullName evidence="1">Uncharacterized protein</fullName>
    </submittedName>
</protein>
<reference evidence="1 2" key="1">
    <citation type="submission" date="2022-01" db="EMBL/GenBank/DDBJ databases">
        <authorList>
            <person name="Xiong W."/>
            <person name="Schranz E."/>
        </authorList>
    </citation>
    <scope>NUCLEOTIDE SEQUENCE [LARGE SCALE GENOMIC DNA]</scope>
</reference>
<evidence type="ECO:0000313" key="2">
    <source>
        <dbReference type="Proteomes" id="UP001157418"/>
    </source>
</evidence>
<organism evidence="1 2">
    <name type="scientific">Lactuca virosa</name>
    <dbReference type="NCBI Taxonomy" id="75947"/>
    <lineage>
        <taxon>Eukaryota</taxon>
        <taxon>Viridiplantae</taxon>
        <taxon>Streptophyta</taxon>
        <taxon>Embryophyta</taxon>
        <taxon>Tracheophyta</taxon>
        <taxon>Spermatophyta</taxon>
        <taxon>Magnoliopsida</taxon>
        <taxon>eudicotyledons</taxon>
        <taxon>Gunneridae</taxon>
        <taxon>Pentapetalae</taxon>
        <taxon>asterids</taxon>
        <taxon>campanulids</taxon>
        <taxon>Asterales</taxon>
        <taxon>Asteraceae</taxon>
        <taxon>Cichorioideae</taxon>
        <taxon>Cichorieae</taxon>
        <taxon>Lactucinae</taxon>
        <taxon>Lactuca</taxon>
    </lineage>
</organism>
<keyword evidence="2" id="KW-1185">Reference proteome</keyword>
<name>A0AAU9PKR3_9ASTR</name>
<dbReference type="EMBL" id="CAKMRJ010005634">
    <property type="protein sequence ID" value="CAH1450135.1"/>
    <property type="molecule type" value="Genomic_DNA"/>
</dbReference>